<protein>
    <submittedName>
        <fullName evidence="1">Uncharacterized protein</fullName>
    </submittedName>
</protein>
<proteinExistence type="predicted"/>
<accession>A0A7S3JYF8</accession>
<evidence type="ECO:0000313" key="1">
    <source>
        <dbReference type="EMBL" id="CAE0369151.1"/>
    </source>
</evidence>
<organism evidence="1">
    <name type="scientific">Aureoumbra lagunensis</name>
    <dbReference type="NCBI Taxonomy" id="44058"/>
    <lineage>
        <taxon>Eukaryota</taxon>
        <taxon>Sar</taxon>
        <taxon>Stramenopiles</taxon>
        <taxon>Ochrophyta</taxon>
        <taxon>Pelagophyceae</taxon>
        <taxon>Pelagomonadales</taxon>
        <taxon>Aureoumbra</taxon>
    </lineage>
</organism>
<dbReference type="EMBL" id="HBIJ01014784">
    <property type="protein sequence ID" value="CAE0369151.1"/>
    <property type="molecule type" value="Transcribed_RNA"/>
</dbReference>
<reference evidence="1" key="1">
    <citation type="submission" date="2021-01" db="EMBL/GenBank/DDBJ databases">
        <authorList>
            <person name="Corre E."/>
            <person name="Pelletier E."/>
            <person name="Niang G."/>
            <person name="Scheremetjew M."/>
            <person name="Finn R."/>
            <person name="Kale V."/>
            <person name="Holt S."/>
            <person name="Cochrane G."/>
            <person name="Meng A."/>
            <person name="Brown T."/>
            <person name="Cohen L."/>
        </authorList>
    </citation>
    <scope>NUCLEOTIDE SEQUENCE</scope>
    <source>
        <strain evidence="1">CCMP1510</strain>
    </source>
</reference>
<sequence>MAFSSALDSHYSVYHVKKPKPVETADGMKDVSSVLVSVVFQTLYEVASFFGGDPLYYAAESADEYHDTILMIPAAPVTSDFTFDSTGSDELRKRGLKPLYVSRAVDHGMISDIGQEISSTIRTIIVYLIDQVKLGDILFFFGLVEPGYASCSDEATLYEISPGRRILGHVGYIPASIIDLKHRAARRVEVLLSETKLKESNFVLPHQRARIPVFCYRPTIIAAKSGVVKFING</sequence>
<name>A0A7S3JYF8_9STRA</name>
<dbReference type="AlphaFoldDB" id="A0A7S3JYF8"/>
<gene>
    <name evidence="1" type="ORF">ALAG00032_LOCUS9914</name>
</gene>